<evidence type="ECO:0000313" key="2">
    <source>
        <dbReference type="Proteomes" id="UP001597419"/>
    </source>
</evidence>
<keyword evidence="2" id="KW-1185">Reference proteome</keyword>
<dbReference type="Pfam" id="PF13822">
    <property type="entry name" value="ACC_epsilon"/>
    <property type="match status" value="1"/>
</dbReference>
<evidence type="ECO:0000313" key="1">
    <source>
        <dbReference type="EMBL" id="MFD2464234.1"/>
    </source>
</evidence>
<sequence>MGERADESTVDSPELRVERGAPDEVELAALVAVLAGLSAAAAARRADAGAVGDRPRIWADAAWRPGAPLRAAHGTWRASLLPR</sequence>
<dbReference type="InterPro" id="IPR032716">
    <property type="entry name" value="ACC_epsilon"/>
</dbReference>
<protein>
    <submittedName>
        <fullName evidence="1">Acyl-CoA carboxylase epsilon subunit</fullName>
    </submittedName>
</protein>
<accession>A0ABW5GTE2</accession>
<dbReference type="Proteomes" id="UP001597419">
    <property type="component" value="Unassembled WGS sequence"/>
</dbReference>
<dbReference type="RefSeq" id="WP_345404759.1">
    <property type="nucleotide sequence ID" value="NZ_BAABHG010000017.1"/>
</dbReference>
<name>A0ABW5GTE2_9PSEU</name>
<proteinExistence type="predicted"/>
<comment type="caution">
    <text evidence="1">The sequence shown here is derived from an EMBL/GenBank/DDBJ whole genome shotgun (WGS) entry which is preliminary data.</text>
</comment>
<organism evidence="1 2">
    <name type="scientific">Amycolatopsis samaneae</name>
    <dbReference type="NCBI Taxonomy" id="664691"/>
    <lineage>
        <taxon>Bacteria</taxon>
        <taxon>Bacillati</taxon>
        <taxon>Actinomycetota</taxon>
        <taxon>Actinomycetes</taxon>
        <taxon>Pseudonocardiales</taxon>
        <taxon>Pseudonocardiaceae</taxon>
        <taxon>Amycolatopsis</taxon>
    </lineage>
</organism>
<reference evidence="2" key="1">
    <citation type="journal article" date="2019" name="Int. J. Syst. Evol. Microbiol.">
        <title>The Global Catalogue of Microorganisms (GCM) 10K type strain sequencing project: providing services to taxonomists for standard genome sequencing and annotation.</title>
        <authorList>
            <consortium name="The Broad Institute Genomics Platform"/>
            <consortium name="The Broad Institute Genome Sequencing Center for Infectious Disease"/>
            <person name="Wu L."/>
            <person name="Ma J."/>
        </authorList>
    </citation>
    <scope>NUCLEOTIDE SEQUENCE [LARGE SCALE GENOMIC DNA]</scope>
    <source>
        <strain evidence="2">CGMCC 4.7643</strain>
    </source>
</reference>
<gene>
    <name evidence="1" type="ORF">ACFSYJ_36840</name>
</gene>
<dbReference type="EMBL" id="JBHUKU010000025">
    <property type="protein sequence ID" value="MFD2464234.1"/>
    <property type="molecule type" value="Genomic_DNA"/>
</dbReference>